<dbReference type="PROSITE" id="PS50109">
    <property type="entry name" value="HIS_KIN"/>
    <property type="match status" value="1"/>
</dbReference>
<dbReference type="GO" id="GO:0000155">
    <property type="term" value="F:phosphorelay sensor kinase activity"/>
    <property type="evidence" value="ECO:0007669"/>
    <property type="project" value="InterPro"/>
</dbReference>
<comment type="caution">
    <text evidence="17">The sequence shown here is derived from an EMBL/GenBank/DDBJ whole genome shotgun (WGS) entry which is preliminary data.</text>
</comment>
<keyword evidence="8" id="KW-0067">ATP-binding</keyword>
<protein>
    <recommendedName>
        <fullName evidence="12">Circadian input-output histidine kinase CikA</fullName>
        <ecNumber evidence="3">2.7.13.3</ecNumber>
    </recommendedName>
    <alternativeName>
        <fullName evidence="11">Sensory/regulatory protein RpfC</fullName>
    </alternativeName>
</protein>
<accession>A0A2T1GAY2</accession>
<evidence type="ECO:0000256" key="3">
    <source>
        <dbReference type="ARBA" id="ARBA00012438"/>
    </source>
</evidence>
<dbReference type="EC" id="2.7.13.3" evidence="3"/>
<keyword evidence="9" id="KW-0902">Two-component regulatory system</keyword>
<proteinExistence type="inferred from homology"/>
<dbReference type="InterPro" id="IPR005467">
    <property type="entry name" value="His_kinase_dom"/>
</dbReference>
<feature type="modified residue" description="4-aspartylphosphate" evidence="13">
    <location>
        <position position="455"/>
    </location>
</feature>
<dbReference type="InterPro" id="IPR004358">
    <property type="entry name" value="Sig_transdc_His_kin-like_C"/>
</dbReference>
<dbReference type="CDD" id="cd16922">
    <property type="entry name" value="HATPase_EvgS-ArcB-TorS-like"/>
    <property type="match status" value="1"/>
</dbReference>
<evidence type="ECO:0000256" key="7">
    <source>
        <dbReference type="ARBA" id="ARBA00022777"/>
    </source>
</evidence>
<dbReference type="SUPFAM" id="SSF52172">
    <property type="entry name" value="CheY-like"/>
    <property type="match status" value="1"/>
</dbReference>
<evidence type="ECO:0000313" key="18">
    <source>
        <dbReference type="Proteomes" id="UP000238937"/>
    </source>
</evidence>
<keyword evidence="14" id="KW-0175">Coiled coil</keyword>
<gene>
    <name evidence="17" type="ORF">C7B77_18105</name>
</gene>
<evidence type="ECO:0000259" key="15">
    <source>
        <dbReference type="PROSITE" id="PS50109"/>
    </source>
</evidence>
<comment type="subunit">
    <text evidence="10">At low DSF concentrations, interacts with RpfF.</text>
</comment>
<comment type="catalytic activity">
    <reaction evidence="1">
        <text>ATP + protein L-histidine = ADP + protein N-phospho-L-histidine.</text>
        <dbReference type="EC" id="2.7.13.3"/>
    </reaction>
</comment>
<evidence type="ECO:0000256" key="1">
    <source>
        <dbReference type="ARBA" id="ARBA00000085"/>
    </source>
</evidence>
<dbReference type="Gene3D" id="1.10.287.130">
    <property type="match status" value="1"/>
</dbReference>
<dbReference type="Pfam" id="PF00512">
    <property type="entry name" value="HisKA"/>
    <property type="match status" value="1"/>
</dbReference>
<dbReference type="OrthoDB" id="569347at2"/>
<evidence type="ECO:0000256" key="8">
    <source>
        <dbReference type="ARBA" id="ARBA00022840"/>
    </source>
</evidence>
<dbReference type="PANTHER" id="PTHR45339:SF1">
    <property type="entry name" value="HYBRID SIGNAL TRANSDUCTION HISTIDINE KINASE J"/>
    <property type="match status" value="1"/>
</dbReference>
<dbReference type="Gene3D" id="3.30.565.10">
    <property type="entry name" value="Histidine kinase-like ATPase, C-terminal domain"/>
    <property type="match status" value="1"/>
</dbReference>
<dbReference type="PROSITE" id="PS50110">
    <property type="entry name" value="RESPONSE_REGULATORY"/>
    <property type="match status" value="1"/>
</dbReference>
<evidence type="ECO:0000256" key="2">
    <source>
        <dbReference type="ARBA" id="ARBA00006402"/>
    </source>
</evidence>
<dbReference type="Proteomes" id="UP000238937">
    <property type="component" value="Unassembled WGS sequence"/>
</dbReference>
<keyword evidence="7" id="KW-0418">Kinase</keyword>
<dbReference type="InterPro" id="IPR001789">
    <property type="entry name" value="Sig_transdc_resp-reg_receiver"/>
</dbReference>
<dbReference type="Gene3D" id="3.40.50.2300">
    <property type="match status" value="1"/>
</dbReference>
<dbReference type="Pfam" id="PF00072">
    <property type="entry name" value="Response_reg"/>
    <property type="match status" value="1"/>
</dbReference>
<organism evidence="17 18">
    <name type="scientific">Chamaesiphon polymorphus CCALA 037</name>
    <dbReference type="NCBI Taxonomy" id="2107692"/>
    <lineage>
        <taxon>Bacteria</taxon>
        <taxon>Bacillati</taxon>
        <taxon>Cyanobacteriota</taxon>
        <taxon>Cyanophyceae</taxon>
        <taxon>Gomontiellales</taxon>
        <taxon>Chamaesiphonaceae</taxon>
        <taxon>Chamaesiphon</taxon>
    </lineage>
</organism>
<sequence length="524" mass="58090">MQKTPISILPISGRIFWQSHMFPTLKLHNKLDETYLSLRTSTGSDVPMLLSAKRQLQDGSIINTCVSIPIHQRMQYEDEILNRKQQAEAAILARKEAEARLQQTNIQLVQADKLKSEFLANVSHEIRTPMNGVIGMTQLLSATNLDRVQQSYVSTIQDSANALLVIINDILDISKIESGNFELVESPFVLKDIFESISSLMTKAIAEKGISFSYVIDPEVPHTILGDRTRLRQVLLNLVGNAIKFTTKGGLKIDVFSKTIEDAKDPNFGAEGKSQSHEITIAIQDTGIGIQGDRLSKLFKPFSQADASTSRKYGGTGLGLAISKSLINLMGGTIWVESLGNVGGFPPPNWIADLSIGKGSTFYFTFNTILLQRCSANEIESQNPEVSNPHDLIDRSPVENRQTKLEILVAEDNLANQQVITLMLQTLGYTADIANNGIEVLKILKQKSYDAIFMDMQMPELDGLETTRIIRQSTLSQPWIIALTGNAFEEDRQNCAEAGMNDFVTKPIRIPELNKSLLRVPRSS</sequence>
<dbReference type="InterPro" id="IPR036890">
    <property type="entry name" value="HATPase_C_sf"/>
</dbReference>
<comment type="similarity">
    <text evidence="2">In the N-terminal section; belongs to the phytochrome family.</text>
</comment>
<dbReference type="RefSeq" id="WP_106307897.1">
    <property type="nucleotide sequence ID" value="NZ_PVWO01000258.1"/>
</dbReference>
<evidence type="ECO:0000256" key="6">
    <source>
        <dbReference type="ARBA" id="ARBA00022741"/>
    </source>
</evidence>
<dbReference type="InterPro" id="IPR003661">
    <property type="entry name" value="HisK_dim/P_dom"/>
</dbReference>
<dbReference type="SMART" id="SM00388">
    <property type="entry name" value="HisKA"/>
    <property type="match status" value="1"/>
</dbReference>
<name>A0A2T1GAY2_9CYAN</name>
<reference evidence="17 18" key="1">
    <citation type="submission" date="2018-03" db="EMBL/GenBank/DDBJ databases">
        <title>The ancient ancestry and fast evolution of plastids.</title>
        <authorList>
            <person name="Moore K.R."/>
            <person name="Magnabosco C."/>
            <person name="Momper L."/>
            <person name="Gold D.A."/>
            <person name="Bosak T."/>
            <person name="Fournier G.P."/>
        </authorList>
    </citation>
    <scope>NUCLEOTIDE SEQUENCE [LARGE SCALE GENOMIC DNA]</scope>
    <source>
        <strain evidence="17 18">CCALA 037</strain>
    </source>
</reference>
<keyword evidence="5" id="KW-0808">Transferase</keyword>
<dbReference type="FunFam" id="3.30.565.10:FF:000010">
    <property type="entry name" value="Sensor histidine kinase RcsC"/>
    <property type="match status" value="1"/>
</dbReference>
<dbReference type="SMART" id="SM00448">
    <property type="entry name" value="REC"/>
    <property type="match status" value="1"/>
</dbReference>
<dbReference type="PANTHER" id="PTHR45339">
    <property type="entry name" value="HYBRID SIGNAL TRANSDUCTION HISTIDINE KINASE J"/>
    <property type="match status" value="1"/>
</dbReference>
<dbReference type="SMART" id="SM00387">
    <property type="entry name" value="HATPase_c"/>
    <property type="match status" value="1"/>
</dbReference>
<dbReference type="FunFam" id="1.10.287.130:FF:000002">
    <property type="entry name" value="Two-component osmosensing histidine kinase"/>
    <property type="match status" value="1"/>
</dbReference>
<dbReference type="EMBL" id="PVWO01000258">
    <property type="protein sequence ID" value="PSB54448.1"/>
    <property type="molecule type" value="Genomic_DNA"/>
</dbReference>
<dbReference type="CDD" id="cd17546">
    <property type="entry name" value="REC_hyHK_CKI1_RcsC-like"/>
    <property type="match status" value="1"/>
</dbReference>
<evidence type="ECO:0000256" key="13">
    <source>
        <dbReference type="PROSITE-ProRule" id="PRU00169"/>
    </source>
</evidence>
<dbReference type="PRINTS" id="PR00344">
    <property type="entry name" value="BCTRLSENSOR"/>
</dbReference>
<evidence type="ECO:0000256" key="10">
    <source>
        <dbReference type="ARBA" id="ARBA00064003"/>
    </source>
</evidence>
<dbReference type="InterPro" id="IPR036097">
    <property type="entry name" value="HisK_dim/P_sf"/>
</dbReference>
<evidence type="ECO:0000256" key="5">
    <source>
        <dbReference type="ARBA" id="ARBA00022679"/>
    </source>
</evidence>
<evidence type="ECO:0000256" key="11">
    <source>
        <dbReference type="ARBA" id="ARBA00068150"/>
    </source>
</evidence>
<feature type="domain" description="Response regulatory" evidence="16">
    <location>
        <begin position="406"/>
        <end position="521"/>
    </location>
</feature>
<dbReference type="Pfam" id="PF02518">
    <property type="entry name" value="HATPase_c"/>
    <property type="match status" value="1"/>
</dbReference>
<evidence type="ECO:0000313" key="17">
    <source>
        <dbReference type="EMBL" id="PSB54448.1"/>
    </source>
</evidence>
<keyword evidence="6" id="KW-0547">Nucleotide-binding</keyword>
<dbReference type="AlphaFoldDB" id="A0A2T1GAY2"/>
<evidence type="ECO:0000256" key="4">
    <source>
        <dbReference type="ARBA" id="ARBA00022553"/>
    </source>
</evidence>
<dbReference type="GO" id="GO:0005524">
    <property type="term" value="F:ATP binding"/>
    <property type="evidence" value="ECO:0007669"/>
    <property type="project" value="UniProtKB-KW"/>
</dbReference>
<dbReference type="CDD" id="cd00082">
    <property type="entry name" value="HisKA"/>
    <property type="match status" value="1"/>
</dbReference>
<evidence type="ECO:0000256" key="14">
    <source>
        <dbReference type="SAM" id="Coils"/>
    </source>
</evidence>
<keyword evidence="4 13" id="KW-0597">Phosphoprotein</keyword>
<dbReference type="InterPro" id="IPR003594">
    <property type="entry name" value="HATPase_dom"/>
</dbReference>
<evidence type="ECO:0000259" key="16">
    <source>
        <dbReference type="PROSITE" id="PS50110"/>
    </source>
</evidence>
<dbReference type="SUPFAM" id="SSF55874">
    <property type="entry name" value="ATPase domain of HSP90 chaperone/DNA topoisomerase II/histidine kinase"/>
    <property type="match status" value="1"/>
</dbReference>
<evidence type="ECO:0000256" key="9">
    <source>
        <dbReference type="ARBA" id="ARBA00023012"/>
    </source>
</evidence>
<evidence type="ECO:0000256" key="12">
    <source>
        <dbReference type="ARBA" id="ARBA00074306"/>
    </source>
</evidence>
<dbReference type="SUPFAM" id="SSF47384">
    <property type="entry name" value="Homodimeric domain of signal transducing histidine kinase"/>
    <property type="match status" value="1"/>
</dbReference>
<dbReference type="InterPro" id="IPR011006">
    <property type="entry name" value="CheY-like_superfamily"/>
</dbReference>
<feature type="coiled-coil region" evidence="14">
    <location>
        <begin position="87"/>
        <end position="114"/>
    </location>
</feature>
<keyword evidence="18" id="KW-1185">Reference proteome</keyword>
<feature type="domain" description="Histidine kinase" evidence="15">
    <location>
        <begin position="121"/>
        <end position="343"/>
    </location>
</feature>